<dbReference type="Proteomes" id="UP000561271">
    <property type="component" value="Unassembled WGS sequence"/>
</dbReference>
<feature type="domain" description="DUF6788" evidence="1">
    <location>
        <begin position="15"/>
        <end position="83"/>
    </location>
</feature>
<comment type="caution">
    <text evidence="2">The sequence shown here is derived from an EMBL/GenBank/DDBJ whole genome shotgun (WGS) entry which is preliminary data.</text>
</comment>
<dbReference type="InterPro" id="IPR046738">
    <property type="entry name" value="DUF6788"/>
</dbReference>
<dbReference type="AlphaFoldDB" id="A0A6V8Q3M2"/>
<evidence type="ECO:0000313" key="2">
    <source>
        <dbReference type="EMBL" id="GFP37976.1"/>
    </source>
</evidence>
<proteinExistence type="predicted"/>
<reference evidence="2 3" key="1">
    <citation type="journal article" date="2020" name="Front. Microbiol.">
        <title>Single-cell genomics of novel Actinobacteria with the Wood-Ljungdahl pathway discovered in a serpentinizing system.</title>
        <authorList>
            <person name="Merino N."/>
            <person name="Kawai M."/>
            <person name="Boyd E.S."/>
            <person name="Colman D.R."/>
            <person name="McGlynn S.E."/>
            <person name="Nealson K.H."/>
            <person name="Kurokawa K."/>
            <person name="Hongoh Y."/>
        </authorList>
    </citation>
    <scope>NUCLEOTIDE SEQUENCE [LARGE SCALE GENOMIC DNA]</scope>
    <source>
        <strain evidence="2 3">S44</strain>
    </source>
</reference>
<organism evidence="2 3">
    <name type="scientific">Candidatus Hakubella thermalkaliphila</name>
    <dbReference type="NCBI Taxonomy" id="2754717"/>
    <lineage>
        <taxon>Bacteria</taxon>
        <taxon>Bacillati</taxon>
        <taxon>Actinomycetota</taxon>
        <taxon>Actinomycetota incertae sedis</taxon>
        <taxon>Candidatus Hakubellales</taxon>
        <taxon>Candidatus Hakubellaceae</taxon>
        <taxon>Candidatus Hakubella</taxon>
    </lineage>
</organism>
<protein>
    <recommendedName>
        <fullName evidence="1">DUF6788 domain-containing protein</fullName>
    </recommendedName>
</protein>
<gene>
    <name evidence="2" type="ORF">HKBW3S44_01656</name>
</gene>
<dbReference type="Pfam" id="PF20586">
    <property type="entry name" value="DUF6788"/>
    <property type="match status" value="1"/>
</dbReference>
<dbReference type="RefSeq" id="WP_176232084.1">
    <property type="nucleotide sequence ID" value="NZ_BLSC01000250.1"/>
</dbReference>
<evidence type="ECO:0000313" key="3">
    <source>
        <dbReference type="Proteomes" id="UP000561271"/>
    </source>
</evidence>
<sequence>MSLDISRMRQEMGRLSRERWGLEKELAGVLSRKFLLKGSLVQKYKACNKPGCRCTRGELHGPFCYLSVSQGGKTRMIFIKKQHWLRAKELSTNYRQWRKKRARIAQINKQILALIDQMEKERTLEVSSLEQR</sequence>
<evidence type="ECO:0000259" key="1">
    <source>
        <dbReference type="Pfam" id="PF20586"/>
    </source>
</evidence>
<name>A0A6V8Q3M2_9ACTN</name>
<accession>A0A6V8Q3M2</accession>
<dbReference type="EMBL" id="BLSC01000250">
    <property type="protein sequence ID" value="GFP37976.1"/>
    <property type="molecule type" value="Genomic_DNA"/>
</dbReference>